<dbReference type="PANTHER" id="PTHR48462:SF1">
    <property type="entry name" value="PROTEIN, PUTATIVE-RELATED"/>
    <property type="match status" value="1"/>
</dbReference>
<gene>
    <name evidence="1" type="ORF">Tci_307408</name>
</gene>
<keyword evidence="1" id="KW-0695">RNA-directed DNA polymerase</keyword>
<evidence type="ECO:0000313" key="1">
    <source>
        <dbReference type="EMBL" id="GEX35433.1"/>
    </source>
</evidence>
<keyword evidence="1" id="KW-0548">Nucleotidyltransferase</keyword>
<dbReference type="AlphaFoldDB" id="A0A699H5W4"/>
<name>A0A699H5W4_TANCI</name>
<reference evidence="1" key="1">
    <citation type="journal article" date="2019" name="Sci. Rep.">
        <title>Draft genome of Tanacetum cinerariifolium, the natural source of mosquito coil.</title>
        <authorList>
            <person name="Yamashiro T."/>
            <person name="Shiraishi A."/>
            <person name="Satake H."/>
            <person name="Nakayama K."/>
        </authorList>
    </citation>
    <scope>NUCLEOTIDE SEQUENCE</scope>
</reference>
<organism evidence="1">
    <name type="scientific">Tanacetum cinerariifolium</name>
    <name type="common">Dalmatian daisy</name>
    <name type="synonym">Chrysanthemum cinerariifolium</name>
    <dbReference type="NCBI Taxonomy" id="118510"/>
    <lineage>
        <taxon>Eukaryota</taxon>
        <taxon>Viridiplantae</taxon>
        <taxon>Streptophyta</taxon>
        <taxon>Embryophyta</taxon>
        <taxon>Tracheophyta</taxon>
        <taxon>Spermatophyta</taxon>
        <taxon>Magnoliopsida</taxon>
        <taxon>eudicotyledons</taxon>
        <taxon>Gunneridae</taxon>
        <taxon>Pentapetalae</taxon>
        <taxon>asterids</taxon>
        <taxon>campanulids</taxon>
        <taxon>Asterales</taxon>
        <taxon>Asteraceae</taxon>
        <taxon>Asteroideae</taxon>
        <taxon>Anthemideae</taxon>
        <taxon>Anthemidinae</taxon>
        <taxon>Tanacetum</taxon>
    </lineage>
</organism>
<dbReference type="EMBL" id="BKCJ010103468">
    <property type="protein sequence ID" value="GEX35433.1"/>
    <property type="molecule type" value="Genomic_DNA"/>
</dbReference>
<keyword evidence="1" id="KW-0808">Transferase</keyword>
<accession>A0A699H5W4</accession>
<dbReference type="GO" id="GO:0003964">
    <property type="term" value="F:RNA-directed DNA polymerase activity"/>
    <property type="evidence" value="ECO:0007669"/>
    <property type="project" value="UniProtKB-KW"/>
</dbReference>
<dbReference type="PANTHER" id="PTHR48462">
    <property type="entry name" value="PROTEIN, PUTATIVE-RELATED"/>
    <property type="match status" value="1"/>
</dbReference>
<sequence length="411" mass="44531">MDLHAVSHLDGLVRFSKGSDDMSEYIVGISKPSNKEPGTKITEGLVFNAELLDRVFKVLITTVKWKDDDITTLVKSILDGSTLGSFGQCGGVFLKEGATGNTNIKQCLRKVSDGHFTAAVKVLSSSGVASYCDDTIKSLEAKHPYKPPPSMHSITFSEPPLVAEIDSVFSCIKSFPKGTSCGRDGLRAQHILDELCGEGSATATDLLKVITSIVNLWLAGRRLVSKVAMKGVGKEMSNYLSDFQFGVEVSGSAEAILHSVNRVLSEYHNDGSLALLNVDFSNAFNLVDRPALLHERPSSGVKLLGGVVSRDADFISGLAMRRAANAVELMGLLPQLHDPQTSRTQSWVLQDHILRDSGICGMYDDYVSALACLRDTFPSFDVSGFTNEDTAPSKGQQTMANVFFLVKWSRI</sequence>
<protein>
    <submittedName>
        <fullName evidence="1">Putative reverse transcriptase domain-containing protein</fullName>
    </submittedName>
</protein>
<proteinExistence type="predicted"/>
<comment type="caution">
    <text evidence="1">The sequence shown here is derived from an EMBL/GenBank/DDBJ whole genome shotgun (WGS) entry which is preliminary data.</text>
</comment>